<sequence>MIRVPSREGIDFEESSLLLLRMCNISRIILAYAAHKSVTVFQYGRENCFSCMVPKRRRGTCVNLKFIDADQSKPCPSSIKKALMGLKQAPRHDADYVGCKVQYTPSKRTIPVSSILSEKLVDLVLKETSQYCAVLPRKQNKCPLSFAVPKVL</sequence>
<gene>
    <name evidence="1" type="ORF">Tco_1016705</name>
</gene>
<proteinExistence type="predicted"/>
<comment type="caution">
    <text evidence="1">The sequence shown here is derived from an EMBL/GenBank/DDBJ whole genome shotgun (WGS) entry which is preliminary data.</text>
</comment>
<dbReference type="EMBL" id="BQNB010017614">
    <property type="protein sequence ID" value="GJT65225.1"/>
    <property type="molecule type" value="Genomic_DNA"/>
</dbReference>
<dbReference type="Proteomes" id="UP001151760">
    <property type="component" value="Unassembled WGS sequence"/>
</dbReference>
<reference evidence="1" key="1">
    <citation type="journal article" date="2022" name="Int. J. Mol. Sci.">
        <title>Draft Genome of Tanacetum Coccineum: Genomic Comparison of Closely Related Tanacetum-Family Plants.</title>
        <authorList>
            <person name="Yamashiro T."/>
            <person name="Shiraishi A."/>
            <person name="Nakayama K."/>
            <person name="Satake H."/>
        </authorList>
    </citation>
    <scope>NUCLEOTIDE SEQUENCE</scope>
</reference>
<evidence type="ECO:0000313" key="2">
    <source>
        <dbReference type="Proteomes" id="UP001151760"/>
    </source>
</evidence>
<protein>
    <submittedName>
        <fullName evidence="1">Uncharacterized protein</fullName>
    </submittedName>
</protein>
<evidence type="ECO:0000313" key="1">
    <source>
        <dbReference type="EMBL" id="GJT65225.1"/>
    </source>
</evidence>
<keyword evidence="2" id="KW-1185">Reference proteome</keyword>
<accession>A0ABQ5FPE0</accession>
<reference evidence="1" key="2">
    <citation type="submission" date="2022-01" db="EMBL/GenBank/DDBJ databases">
        <authorList>
            <person name="Yamashiro T."/>
            <person name="Shiraishi A."/>
            <person name="Satake H."/>
            <person name="Nakayama K."/>
        </authorList>
    </citation>
    <scope>NUCLEOTIDE SEQUENCE</scope>
</reference>
<organism evidence="1 2">
    <name type="scientific">Tanacetum coccineum</name>
    <dbReference type="NCBI Taxonomy" id="301880"/>
    <lineage>
        <taxon>Eukaryota</taxon>
        <taxon>Viridiplantae</taxon>
        <taxon>Streptophyta</taxon>
        <taxon>Embryophyta</taxon>
        <taxon>Tracheophyta</taxon>
        <taxon>Spermatophyta</taxon>
        <taxon>Magnoliopsida</taxon>
        <taxon>eudicotyledons</taxon>
        <taxon>Gunneridae</taxon>
        <taxon>Pentapetalae</taxon>
        <taxon>asterids</taxon>
        <taxon>campanulids</taxon>
        <taxon>Asterales</taxon>
        <taxon>Asteraceae</taxon>
        <taxon>Asteroideae</taxon>
        <taxon>Anthemideae</taxon>
        <taxon>Anthemidinae</taxon>
        <taxon>Tanacetum</taxon>
    </lineage>
</organism>
<name>A0ABQ5FPE0_9ASTR</name>